<dbReference type="NCBIfam" id="TIGR00205">
    <property type="entry name" value="fliE"/>
    <property type="match status" value="1"/>
</dbReference>
<evidence type="ECO:0000313" key="6">
    <source>
        <dbReference type="EMBL" id="MDP4302046.1"/>
    </source>
</evidence>
<dbReference type="Pfam" id="PF02049">
    <property type="entry name" value="FliE"/>
    <property type="match status" value="1"/>
</dbReference>
<dbReference type="PRINTS" id="PR01006">
    <property type="entry name" value="FLGHOOKFLIE"/>
</dbReference>
<comment type="caution">
    <text evidence="6">The sequence shown here is derived from an EMBL/GenBank/DDBJ whole genome shotgun (WGS) entry which is preliminary data.</text>
</comment>
<name>A0ABT9G6D5_LEPDI</name>
<dbReference type="EMBL" id="JAUZEE010000008">
    <property type="protein sequence ID" value="MDP4302046.1"/>
    <property type="molecule type" value="Genomic_DNA"/>
</dbReference>
<proteinExistence type="inferred from homology"/>
<protein>
    <recommendedName>
        <fullName evidence="4 5">Flagellar hook-basal body complex protein FliE</fullName>
    </recommendedName>
</protein>
<keyword evidence="3 4" id="KW-0975">Bacterial flagellum</keyword>
<evidence type="ECO:0000256" key="2">
    <source>
        <dbReference type="ARBA" id="ARBA00009272"/>
    </source>
</evidence>
<keyword evidence="6" id="KW-0966">Cell projection</keyword>
<dbReference type="RefSeq" id="WP_305750580.1">
    <property type="nucleotide sequence ID" value="NZ_JAUZEE010000008.1"/>
</dbReference>
<organism evidence="6 7">
    <name type="scientific">Leptothrix discophora</name>
    <dbReference type="NCBI Taxonomy" id="89"/>
    <lineage>
        <taxon>Bacteria</taxon>
        <taxon>Pseudomonadati</taxon>
        <taxon>Pseudomonadota</taxon>
        <taxon>Betaproteobacteria</taxon>
        <taxon>Burkholderiales</taxon>
        <taxon>Sphaerotilaceae</taxon>
        <taxon>Leptothrix</taxon>
    </lineage>
</organism>
<gene>
    <name evidence="4 6" type="primary">fliE</name>
    <name evidence="6" type="ORF">Q8X39_15500</name>
</gene>
<sequence>MDVKLKPFNFAEAATRAGMPQVAQRVRDSAQAAGLSGGVPGAGRSQGVDRTEFSQVFTQALRGVSNEQNQATALQREVALDNPTVSIEQTMVAMQKAQISFQAAVQVRNKLAQAYSDIMNMQV</sequence>
<dbReference type="PANTHER" id="PTHR34653:SF1">
    <property type="entry name" value="FLAGELLAR HOOK-BASAL BODY COMPLEX PROTEIN FLIE"/>
    <property type="match status" value="1"/>
</dbReference>
<dbReference type="HAMAP" id="MF_00724">
    <property type="entry name" value="FliE"/>
    <property type="match status" value="1"/>
</dbReference>
<evidence type="ECO:0000313" key="7">
    <source>
        <dbReference type="Proteomes" id="UP001235760"/>
    </source>
</evidence>
<reference evidence="6 7" key="1">
    <citation type="submission" date="2023-08" db="EMBL/GenBank/DDBJ databases">
        <authorList>
            <person name="Roldan D.M."/>
            <person name="Menes R.J."/>
        </authorList>
    </citation>
    <scope>NUCLEOTIDE SEQUENCE [LARGE SCALE GENOMIC DNA]</scope>
    <source>
        <strain evidence="6 7">CCM 2812</strain>
    </source>
</reference>
<accession>A0ABT9G6D5</accession>
<evidence type="ECO:0000256" key="5">
    <source>
        <dbReference type="NCBIfam" id="TIGR00205"/>
    </source>
</evidence>
<evidence type="ECO:0000256" key="3">
    <source>
        <dbReference type="ARBA" id="ARBA00023143"/>
    </source>
</evidence>
<dbReference type="PANTHER" id="PTHR34653">
    <property type="match status" value="1"/>
</dbReference>
<comment type="subcellular location">
    <subcellularLocation>
        <location evidence="1 4">Bacterial flagellum basal body</location>
    </subcellularLocation>
</comment>
<evidence type="ECO:0000256" key="1">
    <source>
        <dbReference type="ARBA" id="ARBA00004117"/>
    </source>
</evidence>
<keyword evidence="6" id="KW-0969">Cilium</keyword>
<dbReference type="InterPro" id="IPR001624">
    <property type="entry name" value="FliE"/>
</dbReference>
<keyword evidence="7" id="KW-1185">Reference proteome</keyword>
<keyword evidence="6" id="KW-0282">Flagellum</keyword>
<evidence type="ECO:0000256" key="4">
    <source>
        <dbReference type="HAMAP-Rule" id="MF_00724"/>
    </source>
</evidence>
<dbReference type="Proteomes" id="UP001235760">
    <property type="component" value="Unassembled WGS sequence"/>
</dbReference>
<comment type="similarity">
    <text evidence="2 4">Belongs to the FliE family.</text>
</comment>